<keyword evidence="3" id="KW-1185">Reference proteome</keyword>
<feature type="transmembrane region" description="Helical" evidence="1">
    <location>
        <begin position="183"/>
        <end position="203"/>
    </location>
</feature>
<keyword evidence="1" id="KW-0812">Transmembrane</keyword>
<feature type="transmembrane region" description="Helical" evidence="1">
    <location>
        <begin position="223"/>
        <end position="246"/>
    </location>
</feature>
<proteinExistence type="predicted"/>
<dbReference type="AlphaFoldDB" id="A0A6P1G9E0"/>
<reference evidence="2 3" key="2">
    <citation type="journal article" date="2020" name="MBio">
        <title>Isolation and Molecular Analysis of a Novel Neorickettsia Species That Causes Potomac Horse Fever.</title>
        <authorList>
            <person name="Teymournejad O."/>
            <person name="Lin M."/>
            <person name="Bekebrede H."/>
            <person name="Kamr A."/>
            <person name="Toribio R.E."/>
            <person name="Arroyo L.G."/>
            <person name="Baird J.D."/>
            <person name="Rikihisa Y."/>
        </authorList>
    </citation>
    <scope>NUCLEOTIDE SEQUENCE [LARGE SCALE GENOMIC DNA]</scope>
    <source>
        <strain evidence="2 3">Fin17</strain>
    </source>
</reference>
<sequence length="272" mass="30901">MRRNSRNDIRNFQISLPDGLQTCGYIESASSSPGGGVHFYAADSDNQTGSEHHSSRRLVWQELPTEIRKCIFNWQTNLQFVFLGSAWLAIIAAHVAIERIAILKKSFSLNLRISYLLAPSLFLCVLSLMRAVMCDPIFPFNSVCREKVYKLRCRIKEFLRYRRLDGWDPIDVISIVVRPHFSFCNMMLVVGGVLFVVSMTAFIVLECFSVNGLFNNMDPGCLIALQSTLLAISFGSILTVTALFLYRDQVPYAFELDRVDCQKDIVVQYTVN</sequence>
<dbReference type="EMBL" id="CP047224">
    <property type="protein sequence ID" value="QHD64922.1"/>
    <property type="molecule type" value="Genomic_DNA"/>
</dbReference>
<gene>
    <name evidence="2" type="ORF">GP480_00320</name>
</gene>
<dbReference type="RefSeq" id="WP_160094828.1">
    <property type="nucleotide sequence ID" value="NZ_CP047224.1"/>
</dbReference>
<protein>
    <submittedName>
        <fullName evidence="2">Uncharacterized protein</fullName>
    </submittedName>
</protein>
<feature type="transmembrane region" description="Helical" evidence="1">
    <location>
        <begin position="78"/>
        <end position="97"/>
    </location>
</feature>
<dbReference type="Proteomes" id="UP000464912">
    <property type="component" value="Chromosome"/>
</dbReference>
<feature type="transmembrane region" description="Helical" evidence="1">
    <location>
        <begin position="109"/>
        <end position="129"/>
    </location>
</feature>
<evidence type="ECO:0000256" key="1">
    <source>
        <dbReference type="SAM" id="Phobius"/>
    </source>
</evidence>
<reference evidence="2 3" key="1">
    <citation type="journal article" date="2020" name="MBio">
        <title>Erratum for Teymournejad et al., 'Isolation and Molecular Analysis of a Novel Neorickettsia Species That Causes Potomac Horse Fever'.</title>
        <authorList>
            <person name="Teymournejad O."/>
            <person name="Lin M."/>
            <person name="Bekebrede H."/>
            <person name="Kamr A."/>
            <person name="Toribio R.E."/>
            <person name="Arroyo L.G."/>
            <person name="Baird J.D."/>
            <person name="Rikihisa Y."/>
        </authorList>
    </citation>
    <scope>NUCLEOTIDE SEQUENCE [LARGE SCALE GENOMIC DNA]</scope>
    <source>
        <strain evidence="2 3">Fin17</strain>
    </source>
</reference>
<accession>A0A6P1G9E0</accession>
<keyword evidence="1" id="KW-1133">Transmembrane helix</keyword>
<keyword evidence="1" id="KW-0472">Membrane</keyword>
<name>A0A6P1G9E0_9RICK</name>
<evidence type="ECO:0000313" key="2">
    <source>
        <dbReference type="EMBL" id="QHD64922.1"/>
    </source>
</evidence>
<evidence type="ECO:0000313" key="3">
    <source>
        <dbReference type="Proteomes" id="UP000464912"/>
    </source>
</evidence>
<organism evidence="2 3">
    <name type="scientific">Neorickettsia findlayensis</name>
    <dbReference type="NCBI Taxonomy" id="2686014"/>
    <lineage>
        <taxon>Bacteria</taxon>
        <taxon>Pseudomonadati</taxon>
        <taxon>Pseudomonadota</taxon>
        <taxon>Alphaproteobacteria</taxon>
        <taxon>Rickettsiales</taxon>
        <taxon>Anaplasmataceae</taxon>
        <taxon>Neorickettsia</taxon>
    </lineage>
</organism>
<dbReference type="KEGG" id="nef:GP480_00320"/>